<name>A0A6N2TTE6_BIFLN</name>
<evidence type="ECO:0000313" key="2">
    <source>
        <dbReference type="EMBL" id="MDW3126584.1"/>
    </source>
</evidence>
<dbReference type="AlphaFoldDB" id="A0A6N2TTE6"/>
<feature type="transmembrane region" description="Helical" evidence="1">
    <location>
        <begin position="50"/>
        <end position="70"/>
    </location>
</feature>
<gene>
    <name evidence="3" type="ORF">BLLFYP82_01597</name>
    <name evidence="2" type="ORF">RS890_05655</name>
</gene>
<evidence type="ECO:0000256" key="1">
    <source>
        <dbReference type="SAM" id="Phobius"/>
    </source>
</evidence>
<dbReference type="RefSeq" id="WP_236838407.1">
    <property type="nucleotide sequence ID" value="NZ_CACRSV010000026.1"/>
</dbReference>
<keyword evidence="1" id="KW-0812">Transmembrane</keyword>
<keyword evidence="1" id="KW-0472">Membrane</keyword>
<evidence type="ECO:0000313" key="3">
    <source>
        <dbReference type="EMBL" id="VYT07912.1"/>
    </source>
</evidence>
<dbReference type="EMBL" id="JAWLRA010000022">
    <property type="protein sequence ID" value="MDW3126584.1"/>
    <property type="molecule type" value="Genomic_DNA"/>
</dbReference>
<sequence length="165" mass="18901">MWKGYRQRTSCDGTSRPHRQPYRLRRYRHLLCRRLRYHHRYQPRKSRKKLIAALCALLAAILVAALAFIIPNFTAVKAMLGFRPTNPLVVTFDAINSLSTLRSTKYELRTHSSTDDSLDARLSGMYSLGTTTNESCASVTIKTDEHATTLAWYKGVFAGKKHLVW</sequence>
<reference evidence="2" key="2">
    <citation type="submission" date="2023-10" db="EMBL/GenBank/DDBJ databases">
        <title>Rapid discrimination of Bifidobacterium longum Subspecies based on MALDI-TOF MS and Machine Learning.</title>
        <authorList>
            <person name="Chen J."/>
        </authorList>
    </citation>
    <scope>NUCLEOTIDE SEQUENCE</scope>
    <source>
        <strain evidence="2">YGMCC0039</strain>
    </source>
</reference>
<dbReference type="Proteomes" id="UP001277803">
    <property type="component" value="Unassembled WGS sequence"/>
</dbReference>
<accession>A0A6N2TTE6</accession>
<reference evidence="3" key="1">
    <citation type="submission" date="2019-11" db="EMBL/GenBank/DDBJ databases">
        <authorList>
            <person name="Feng L."/>
        </authorList>
    </citation>
    <scope>NUCLEOTIDE SEQUENCE</scope>
    <source>
        <strain evidence="3">BlongumLFYP82</strain>
    </source>
</reference>
<keyword evidence="1" id="KW-1133">Transmembrane helix</keyword>
<protein>
    <submittedName>
        <fullName evidence="3">Uncharacterized protein</fullName>
    </submittedName>
</protein>
<dbReference type="EMBL" id="CACRSV010000026">
    <property type="protein sequence ID" value="VYT07912.1"/>
    <property type="molecule type" value="Genomic_DNA"/>
</dbReference>
<organism evidence="3">
    <name type="scientific">Bifidobacterium longum</name>
    <dbReference type="NCBI Taxonomy" id="216816"/>
    <lineage>
        <taxon>Bacteria</taxon>
        <taxon>Bacillati</taxon>
        <taxon>Actinomycetota</taxon>
        <taxon>Actinomycetes</taxon>
        <taxon>Bifidobacteriales</taxon>
        <taxon>Bifidobacteriaceae</taxon>
        <taxon>Bifidobacterium</taxon>
    </lineage>
</organism>
<proteinExistence type="predicted"/>